<keyword evidence="2" id="KW-0805">Transcription regulation</keyword>
<dbReference type="Pfam" id="PF09856">
    <property type="entry name" value="ScfRs"/>
    <property type="match status" value="1"/>
</dbReference>
<dbReference type="InterPro" id="IPR010359">
    <property type="entry name" value="IrrE_HExxH"/>
</dbReference>
<reference evidence="7" key="1">
    <citation type="submission" date="2023-07" db="EMBL/GenBank/DDBJ databases">
        <title>30 novel species of actinomycetes from the DSMZ collection.</title>
        <authorList>
            <person name="Nouioui I."/>
        </authorList>
    </citation>
    <scope>NUCLEOTIDE SEQUENCE [LARGE SCALE GENOMIC DNA]</scope>
    <source>
        <strain evidence="7">DSM 44399</strain>
    </source>
</reference>
<name>A0ABU2J960_9ACTN</name>
<accession>A0ABU2J960</accession>
<dbReference type="InterPro" id="IPR050807">
    <property type="entry name" value="TransReg_Diox_bact_type"/>
</dbReference>
<evidence type="ECO:0000313" key="7">
    <source>
        <dbReference type="Proteomes" id="UP001183176"/>
    </source>
</evidence>
<dbReference type="CDD" id="cd00093">
    <property type="entry name" value="HTH_XRE"/>
    <property type="match status" value="1"/>
</dbReference>
<protein>
    <submittedName>
        <fullName evidence="6">Short-chain fatty acyl-CoA regulator family protein</fullName>
    </submittedName>
</protein>
<evidence type="ECO:0000256" key="4">
    <source>
        <dbReference type="ARBA" id="ARBA00023163"/>
    </source>
</evidence>
<gene>
    <name evidence="6" type="ORF">RM423_08970</name>
</gene>
<dbReference type="InterPro" id="IPR026281">
    <property type="entry name" value="HTH_RamB"/>
</dbReference>
<dbReference type="Gene3D" id="1.10.260.40">
    <property type="entry name" value="lambda repressor-like DNA-binding domains"/>
    <property type="match status" value="1"/>
</dbReference>
<dbReference type="Pfam" id="PF06114">
    <property type="entry name" value="Peptidase_M78"/>
    <property type="match status" value="1"/>
</dbReference>
<comment type="caution">
    <text evidence="6">The sequence shown here is derived from an EMBL/GenBank/DDBJ whole genome shotgun (WGS) entry which is preliminary data.</text>
</comment>
<dbReference type="EMBL" id="JAVREH010000008">
    <property type="protein sequence ID" value="MDT0261524.1"/>
    <property type="molecule type" value="Genomic_DNA"/>
</dbReference>
<feature type="domain" description="HTH cro/C1-type" evidence="5">
    <location>
        <begin position="10"/>
        <end position="64"/>
    </location>
</feature>
<dbReference type="PANTHER" id="PTHR46797:SF23">
    <property type="entry name" value="HTH-TYPE TRANSCRIPTIONAL REGULATOR SUTR"/>
    <property type="match status" value="1"/>
</dbReference>
<dbReference type="RefSeq" id="WP_311422678.1">
    <property type="nucleotide sequence ID" value="NZ_JAVREH010000008.1"/>
</dbReference>
<dbReference type="PROSITE" id="PS50943">
    <property type="entry name" value="HTH_CROC1"/>
    <property type="match status" value="1"/>
</dbReference>
<proteinExistence type="inferred from homology"/>
<evidence type="ECO:0000256" key="1">
    <source>
        <dbReference type="ARBA" id="ARBA00007227"/>
    </source>
</evidence>
<keyword evidence="7" id="KW-1185">Reference proteome</keyword>
<evidence type="ECO:0000313" key="6">
    <source>
        <dbReference type="EMBL" id="MDT0261524.1"/>
    </source>
</evidence>
<dbReference type="InterPro" id="IPR010982">
    <property type="entry name" value="Lambda_DNA-bd_dom_sf"/>
</dbReference>
<organism evidence="6 7">
    <name type="scientific">Jatrophihabitans lederbergiae</name>
    <dbReference type="NCBI Taxonomy" id="3075547"/>
    <lineage>
        <taxon>Bacteria</taxon>
        <taxon>Bacillati</taxon>
        <taxon>Actinomycetota</taxon>
        <taxon>Actinomycetes</taxon>
        <taxon>Jatrophihabitantales</taxon>
        <taxon>Jatrophihabitantaceae</taxon>
        <taxon>Jatrophihabitans</taxon>
    </lineage>
</organism>
<comment type="similarity">
    <text evidence="1">Belongs to the short-chain fatty acyl-CoA assimilation regulator (ScfR) family.</text>
</comment>
<dbReference type="PIRSF" id="PIRSF019251">
    <property type="entry name" value="Rv0465c"/>
    <property type="match status" value="1"/>
</dbReference>
<keyword evidence="4" id="KW-0804">Transcription</keyword>
<sequence>MARAMVGGRLRQLREERHLTQVDLAKALGISPSYLNQLEHNARPLTVPVLLRISDVFGIEASFFSAQDTTRLIAEVHETLIGNDLGLTANDREVSELVGSQPKIAQALVKLHRLHQQALEQLGQLSAEESAPLLPYEQVRDYFYSHTYIGSLDTAAERLANELSARRGELLSALANRLKQQHRLRLVEGDQESLGALHRFDPESGVLTVAANLRPNQQAFRLARQLALLEFERMLTELADNAGMMGADTHALMTIGLANYFAAALILPYEAFRTKAEEYRYDIERLARYFEVGFETVCHRLSTLQRPKDRGVPFSFVRVDRAGNVSKRISATPFHFSRTGGTCPLWNVYEAFTQPGKVLTQVAEMPDGRRYLWVSRVVTRSAGRYGAPSKTFAVGLGCEVRHAGRLVYSAGLDLDDKQAVTPIGMGCKMCERPDCAQRAFPPLGHTLSIDRNRTDFAPYPVAPRTN</sequence>
<dbReference type="Proteomes" id="UP001183176">
    <property type="component" value="Unassembled WGS sequence"/>
</dbReference>
<dbReference type="SMART" id="SM00530">
    <property type="entry name" value="HTH_XRE"/>
    <property type="match status" value="1"/>
</dbReference>
<dbReference type="InterPro" id="IPR001387">
    <property type="entry name" value="Cro/C1-type_HTH"/>
</dbReference>
<dbReference type="PANTHER" id="PTHR46797">
    <property type="entry name" value="HTH-TYPE TRANSCRIPTIONAL REGULATOR"/>
    <property type="match status" value="1"/>
</dbReference>
<evidence type="ECO:0000256" key="2">
    <source>
        <dbReference type="ARBA" id="ARBA00023015"/>
    </source>
</evidence>
<dbReference type="Pfam" id="PF01381">
    <property type="entry name" value="HTH_3"/>
    <property type="match status" value="1"/>
</dbReference>
<dbReference type="InterPro" id="IPR018653">
    <property type="entry name" value="ScfR_C"/>
</dbReference>
<evidence type="ECO:0000259" key="5">
    <source>
        <dbReference type="PROSITE" id="PS50943"/>
    </source>
</evidence>
<dbReference type="SUPFAM" id="SSF47413">
    <property type="entry name" value="lambda repressor-like DNA-binding domains"/>
    <property type="match status" value="1"/>
</dbReference>
<evidence type="ECO:0000256" key="3">
    <source>
        <dbReference type="ARBA" id="ARBA00023125"/>
    </source>
</evidence>
<keyword evidence="3" id="KW-0238">DNA-binding</keyword>